<reference evidence="2" key="3">
    <citation type="submission" date="2011-03" db="EMBL/GenBank/DDBJ databases">
        <title>Annotation of Magnaporthe poae ATCC 64411.</title>
        <authorList>
            <person name="Ma L.-J."/>
            <person name="Dead R."/>
            <person name="Young S.K."/>
            <person name="Zeng Q."/>
            <person name="Gargeya S."/>
            <person name="Fitzgerald M."/>
            <person name="Haas B."/>
            <person name="Abouelleil A."/>
            <person name="Alvarado L."/>
            <person name="Arachchi H.M."/>
            <person name="Berlin A."/>
            <person name="Brown A."/>
            <person name="Chapman S.B."/>
            <person name="Chen Z."/>
            <person name="Dunbar C."/>
            <person name="Freedman E."/>
            <person name="Gearin G."/>
            <person name="Gellesch M."/>
            <person name="Goldberg J."/>
            <person name="Griggs A."/>
            <person name="Gujja S."/>
            <person name="Heiman D."/>
            <person name="Howarth C."/>
            <person name="Larson L."/>
            <person name="Lui A."/>
            <person name="MacDonald P.J.P."/>
            <person name="Mehta T."/>
            <person name="Montmayeur A."/>
            <person name="Murphy C."/>
            <person name="Neiman D."/>
            <person name="Pearson M."/>
            <person name="Priest M."/>
            <person name="Roberts A."/>
            <person name="Saif S."/>
            <person name="Shea T."/>
            <person name="Shenoy N."/>
            <person name="Sisk P."/>
            <person name="Stolte C."/>
            <person name="Sykes S."/>
            <person name="Yandava C."/>
            <person name="Wortman J."/>
            <person name="Nusbaum C."/>
            <person name="Birren B."/>
        </authorList>
    </citation>
    <scope>NUCLEOTIDE SEQUENCE</scope>
    <source>
        <strain evidence="2">ATCC 64411</strain>
    </source>
</reference>
<dbReference type="EMBL" id="GL876973">
    <property type="protein sequence ID" value="KLU89751.1"/>
    <property type="molecule type" value="Genomic_DNA"/>
</dbReference>
<organism evidence="3 4">
    <name type="scientific">Magnaporthiopsis poae (strain ATCC 64411 / 73-15)</name>
    <name type="common">Kentucky bluegrass fungus</name>
    <name type="synonym">Magnaporthe poae</name>
    <dbReference type="NCBI Taxonomy" id="644358"/>
    <lineage>
        <taxon>Eukaryota</taxon>
        <taxon>Fungi</taxon>
        <taxon>Dikarya</taxon>
        <taxon>Ascomycota</taxon>
        <taxon>Pezizomycotina</taxon>
        <taxon>Sordariomycetes</taxon>
        <taxon>Sordariomycetidae</taxon>
        <taxon>Magnaporthales</taxon>
        <taxon>Magnaporthaceae</taxon>
        <taxon>Magnaporthiopsis</taxon>
    </lineage>
</organism>
<dbReference type="VEuPathDB" id="FungiDB:MAPG_08720"/>
<sequence>MDSRTSSGDVVSAVIDNLTTEQSAAVVQLLASVGAQTVAMDRAAANEAAARLRARGGKDQRQQSDAEPSSKDTDADPMDIDVDILQQHVGVIEDAATLPVLMDIDSDFAEPMDIDERGDVVMIDAGI</sequence>
<evidence type="ECO:0000313" key="2">
    <source>
        <dbReference type="EMBL" id="KLU89751.1"/>
    </source>
</evidence>
<protein>
    <submittedName>
        <fullName evidence="2 3">Uncharacterized protein</fullName>
    </submittedName>
</protein>
<dbReference type="Proteomes" id="UP000011715">
    <property type="component" value="Unassembled WGS sequence"/>
</dbReference>
<reference evidence="2" key="2">
    <citation type="submission" date="2010-05" db="EMBL/GenBank/DDBJ databases">
        <title>The Genome Sequence of Magnaporthe poae strain ATCC 64411.</title>
        <authorList>
            <consortium name="The Broad Institute Genome Sequencing Platform"/>
            <consortium name="Broad Institute Genome Sequencing Center for Infectious Disease"/>
            <person name="Ma L.-J."/>
            <person name="Dead R."/>
            <person name="Young S."/>
            <person name="Zeng Q."/>
            <person name="Koehrsen M."/>
            <person name="Alvarado L."/>
            <person name="Berlin A."/>
            <person name="Chapman S.B."/>
            <person name="Chen Z."/>
            <person name="Freedman E."/>
            <person name="Gellesch M."/>
            <person name="Goldberg J."/>
            <person name="Griggs A."/>
            <person name="Gujja S."/>
            <person name="Heilman E.R."/>
            <person name="Heiman D."/>
            <person name="Hepburn T."/>
            <person name="Howarth C."/>
            <person name="Jen D."/>
            <person name="Larson L."/>
            <person name="Mehta T."/>
            <person name="Neiman D."/>
            <person name="Pearson M."/>
            <person name="Roberts A."/>
            <person name="Saif S."/>
            <person name="Shea T."/>
            <person name="Shenoy N."/>
            <person name="Sisk P."/>
            <person name="Stolte C."/>
            <person name="Sykes S."/>
            <person name="Walk T."/>
            <person name="White J."/>
            <person name="Yandava C."/>
            <person name="Haas B."/>
            <person name="Nusbaum C."/>
            <person name="Birren B."/>
        </authorList>
    </citation>
    <scope>NUCLEOTIDE SEQUENCE</scope>
    <source>
        <strain evidence="2">ATCC 64411</strain>
    </source>
</reference>
<dbReference type="EnsemblFungi" id="MAPG_08720T0">
    <property type="protein sequence ID" value="MAPG_08720T0"/>
    <property type="gene ID" value="MAPG_08720"/>
</dbReference>
<accession>A0A0C4E833</accession>
<name>A0A0C4E833_MAGP6</name>
<reference evidence="3" key="4">
    <citation type="journal article" date="2015" name="G3 (Bethesda)">
        <title>Genome sequences of three phytopathogenic species of the Magnaporthaceae family of fungi.</title>
        <authorList>
            <person name="Okagaki L.H."/>
            <person name="Nunes C.C."/>
            <person name="Sailsbery J."/>
            <person name="Clay B."/>
            <person name="Brown D."/>
            <person name="John T."/>
            <person name="Oh Y."/>
            <person name="Young N."/>
            <person name="Fitzgerald M."/>
            <person name="Haas B.J."/>
            <person name="Zeng Q."/>
            <person name="Young S."/>
            <person name="Adiconis X."/>
            <person name="Fan L."/>
            <person name="Levin J.Z."/>
            <person name="Mitchell T.K."/>
            <person name="Okubara P.A."/>
            <person name="Farman M.L."/>
            <person name="Kohn L.M."/>
            <person name="Birren B."/>
            <person name="Ma L.-J."/>
            <person name="Dean R.A."/>
        </authorList>
    </citation>
    <scope>NUCLEOTIDE SEQUENCE</scope>
    <source>
        <strain evidence="3">ATCC 64411 / 73-15</strain>
    </source>
</reference>
<reference evidence="3" key="5">
    <citation type="submission" date="2015-06" db="UniProtKB">
        <authorList>
            <consortium name="EnsemblFungi"/>
        </authorList>
    </citation>
    <scope>IDENTIFICATION</scope>
    <source>
        <strain evidence="3">ATCC 64411</strain>
    </source>
</reference>
<evidence type="ECO:0000256" key="1">
    <source>
        <dbReference type="SAM" id="MobiDB-lite"/>
    </source>
</evidence>
<keyword evidence="4" id="KW-1185">Reference proteome</keyword>
<dbReference type="AlphaFoldDB" id="A0A0C4E833"/>
<feature type="region of interest" description="Disordered" evidence="1">
    <location>
        <begin position="49"/>
        <end position="77"/>
    </location>
</feature>
<evidence type="ECO:0000313" key="3">
    <source>
        <dbReference type="EnsemblFungi" id="MAPG_08720T0"/>
    </source>
</evidence>
<dbReference type="EMBL" id="ADBL01002117">
    <property type="status" value="NOT_ANNOTATED_CDS"/>
    <property type="molecule type" value="Genomic_DNA"/>
</dbReference>
<feature type="compositionally biased region" description="Basic and acidic residues" evidence="1">
    <location>
        <begin position="56"/>
        <end position="74"/>
    </location>
</feature>
<proteinExistence type="predicted"/>
<gene>
    <name evidence="2" type="ORF">MAPG_08720</name>
</gene>
<evidence type="ECO:0000313" key="4">
    <source>
        <dbReference type="Proteomes" id="UP000011715"/>
    </source>
</evidence>
<reference evidence="4" key="1">
    <citation type="submission" date="2010-05" db="EMBL/GenBank/DDBJ databases">
        <title>The genome sequence of Magnaporthe poae strain ATCC 64411.</title>
        <authorList>
            <person name="Ma L.-J."/>
            <person name="Dead R."/>
            <person name="Young S."/>
            <person name="Zeng Q."/>
            <person name="Koehrsen M."/>
            <person name="Alvarado L."/>
            <person name="Berlin A."/>
            <person name="Chapman S.B."/>
            <person name="Chen Z."/>
            <person name="Freedman E."/>
            <person name="Gellesch M."/>
            <person name="Goldberg J."/>
            <person name="Griggs A."/>
            <person name="Gujja S."/>
            <person name="Heilman E.R."/>
            <person name="Heiman D."/>
            <person name="Hepburn T."/>
            <person name="Howarth C."/>
            <person name="Jen D."/>
            <person name="Larson L."/>
            <person name="Mehta T."/>
            <person name="Neiman D."/>
            <person name="Pearson M."/>
            <person name="Roberts A."/>
            <person name="Saif S."/>
            <person name="Shea T."/>
            <person name="Shenoy N."/>
            <person name="Sisk P."/>
            <person name="Stolte C."/>
            <person name="Sykes S."/>
            <person name="Walk T."/>
            <person name="White J."/>
            <person name="Yandava C."/>
            <person name="Haas B."/>
            <person name="Nusbaum C."/>
            <person name="Birren B."/>
        </authorList>
    </citation>
    <scope>NUCLEOTIDE SEQUENCE [LARGE SCALE GENOMIC DNA]</scope>
    <source>
        <strain evidence="4">ATCC 64411 / 73-15</strain>
    </source>
</reference>